<dbReference type="Proteomes" id="UP000008206">
    <property type="component" value="Chromosome"/>
</dbReference>
<accession>E0UG56</accession>
<organism evidence="1 2">
    <name type="scientific">Gloeothece verrucosa (strain PCC 7822)</name>
    <name type="common">Cyanothece sp. (strain PCC 7822)</name>
    <dbReference type="NCBI Taxonomy" id="497965"/>
    <lineage>
        <taxon>Bacteria</taxon>
        <taxon>Bacillati</taxon>
        <taxon>Cyanobacteriota</taxon>
        <taxon>Cyanophyceae</taxon>
        <taxon>Oscillatoriophycideae</taxon>
        <taxon>Chroococcales</taxon>
        <taxon>Aphanothecaceae</taxon>
        <taxon>Gloeothece</taxon>
        <taxon>Gloeothece verrucosa</taxon>
    </lineage>
</organism>
<name>E0UG56_GLOV7</name>
<keyword evidence="2" id="KW-1185">Reference proteome</keyword>
<dbReference type="EMBL" id="CP002198">
    <property type="protein sequence ID" value="ADN15557.1"/>
    <property type="molecule type" value="Genomic_DNA"/>
</dbReference>
<dbReference type="STRING" id="497965.Cyan7822_3617"/>
<evidence type="ECO:0000313" key="2">
    <source>
        <dbReference type="Proteomes" id="UP000008206"/>
    </source>
</evidence>
<dbReference type="AlphaFoldDB" id="E0UG56"/>
<dbReference type="eggNOG" id="ENOG50337XB">
    <property type="taxonomic scope" value="Bacteria"/>
</dbReference>
<protein>
    <submittedName>
        <fullName evidence="1">Uncharacterized protein</fullName>
    </submittedName>
</protein>
<dbReference type="RefSeq" id="WP_013323626.1">
    <property type="nucleotide sequence ID" value="NC_014501.1"/>
</dbReference>
<proteinExistence type="predicted"/>
<sequence length="83" mass="9494">MIKRLFDGEKKLGSGYMSENPPVLNAAELKEWQTKIETANRYNIFCHCRGCHAQWVDSSFDVICSSCGSKDVEQISCWQFPDD</sequence>
<evidence type="ECO:0000313" key="1">
    <source>
        <dbReference type="EMBL" id="ADN15557.1"/>
    </source>
</evidence>
<dbReference type="KEGG" id="cyj:Cyan7822_3617"/>
<dbReference type="HOGENOM" id="CLU_2803165_0_0_3"/>
<gene>
    <name evidence="1" type="ordered locus">Cyan7822_3617</name>
</gene>
<reference evidence="2" key="1">
    <citation type="journal article" date="2011" name="MBio">
        <title>Novel metabolic attributes of the genus Cyanothece, comprising a group of unicellular nitrogen-fixing Cyanobacteria.</title>
        <authorList>
            <person name="Bandyopadhyay A."/>
            <person name="Elvitigala T."/>
            <person name="Welsh E."/>
            <person name="Stockel J."/>
            <person name="Liberton M."/>
            <person name="Min H."/>
            <person name="Sherman L.A."/>
            <person name="Pakrasi H.B."/>
        </authorList>
    </citation>
    <scope>NUCLEOTIDE SEQUENCE [LARGE SCALE GENOMIC DNA]</scope>
    <source>
        <strain evidence="2">PCC 7822</strain>
    </source>
</reference>